<dbReference type="RefSeq" id="WP_042398338.1">
    <property type="nucleotide sequence ID" value="NZ_CYYT01000001.1"/>
</dbReference>
<evidence type="ECO:0000313" key="2">
    <source>
        <dbReference type="EMBL" id="CUN99789.1"/>
    </source>
</evidence>
<organism evidence="2 3">
    <name type="scientific">Clostridium disporicum</name>
    <dbReference type="NCBI Taxonomy" id="84024"/>
    <lineage>
        <taxon>Bacteria</taxon>
        <taxon>Bacillati</taxon>
        <taxon>Bacillota</taxon>
        <taxon>Clostridia</taxon>
        <taxon>Eubacteriales</taxon>
        <taxon>Clostridiaceae</taxon>
        <taxon>Clostridium</taxon>
    </lineage>
</organism>
<feature type="transmembrane region" description="Helical" evidence="1">
    <location>
        <begin position="12"/>
        <end position="32"/>
    </location>
</feature>
<proteinExistence type="predicted"/>
<accession>A0A174BHY9</accession>
<dbReference type="Proteomes" id="UP000095558">
    <property type="component" value="Unassembled WGS sequence"/>
</dbReference>
<dbReference type="EMBL" id="CYZV01000010">
    <property type="protein sequence ID" value="CUN99789.1"/>
    <property type="molecule type" value="Genomic_DNA"/>
</dbReference>
<keyword evidence="1" id="KW-0812">Transmembrane</keyword>
<reference evidence="2 3" key="1">
    <citation type="submission" date="2015-09" db="EMBL/GenBank/DDBJ databases">
        <authorList>
            <consortium name="Pathogen Informatics"/>
        </authorList>
    </citation>
    <scope>NUCLEOTIDE SEQUENCE [LARGE SCALE GENOMIC DNA]</scope>
    <source>
        <strain evidence="2 3">2789STDY5834855</strain>
    </source>
</reference>
<keyword evidence="1" id="KW-0472">Membrane</keyword>
<dbReference type="AlphaFoldDB" id="A0A174BHY9"/>
<gene>
    <name evidence="2" type="ORF">ERS852470_01206</name>
</gene>
<dbReference type="GeneID" id="83011993"/>
<evidence type="ECO:0000256" key="1">
    <source>
        <dbReference type="SAM" id="Phobius"/>
    </source>
</evidence>
<name>A0A174BHY9_9CLOT</name>
<sequence>MWKKLILSEKDYEYLTKGLAGGVGIGIIIGAIAENILLFFALGGVLGIICATIFSTIKKFKIKHKA</sequence>
<protein>
    <submittedName>
        <fullName evidence="2">Uncharacterized protein</fullName>
    </submittedName>
</protein>
<keyword evidence="1" id="KW-1133">Transmembrane helix</keyword>
<evidence type="ECO:0000313" key="3">
    <source>
        <dbReference type="Proteomes" id="UP000095558"/>
    </source>
</evidence>
<feature type="transmembrane region" description="Helical" evidence="1">
    <location>
        <begin position="38"/>
        <end position="57"/>
    </location>
</feature>